<keyword evidence="2" id="KW-1185">Reference proteome</keyword>
<gene>
    <name evidence="1" type="ORF">JTE90_027531</name>
</gene>
<proteinExistence type="predicted"/>
<dbReference type="EMBL" id="JAFNEN010000063">
    <property type="protein sequence ID" value="KAG8196815.1"/>
    <property type="molecule type" value="Genomic_DNA"/>
</dbReference>
<reference evidence="1 2" key="1">
    <citation type="journal article" date="2022" name="Nat. Ecol. Evol.">
        <title>A masculinizing supergene underlies an exaggerated male reproductive morph in a spider.</title>
        <authorList>
            <person name="Hendrickx F."/>
            <person name="De Corte Z."/>
            <person name="Sonet G."/>
            <person name="Van Belleghem S.M."/>
            <person name="Kostlbacher S."/>
            <person name="Vangestel C."/>
        </authorList>
    </citation>
    <scope>NUCLEOTIDE SEQUENCE [LARGE SCALE GENOMIC DNA]</scope>
    <source>
        <strain evidence="1">W744_W776</strain>
    </source>
</reference>
<dbReference type="Proteomes" id="UP000827092">
    <property type="component" value="Unassembled WGS sequence"/>
</dbReference>
<evidence type="ECO:0000313" key="1">
    <source>
        <dbReference type="EMBL" id="KAG8196815.1"/>
    </source>
</evidence>
<name>A0AAV6VJ36_9ARAC</name>
<evidence type="ECO:0000313" key="2">
    <source>
        <dbReference type="Proteomes" id="UP000827092"/>
    </source>
</evidence>
<sequence length="78" mass="9290">MSPDEKQQVIEWKKQAFPEHSRARKVSLEFGERDMNVLRKLVEKKVPGWETFLDEDGLPTDIGRLRLYKELGYRRVSK</sequence>
<protein>
    <submittedName>
        <fullName evidence="1">Uncharacterized protein</fullName>
    </submittedName>
</protein>
<comment type="caution">
    <text evidence="1">The sequence shown here is derived from an EMBL/GenBank/DDBJ whole genome shotgun (WGS) entry which is preliminary data.</text>
</comment>
<organism evidence="1 2">
    <name type="scientific">Oedothorax gibbosus</name>
    <dbReference type="NCBI Taxonomy" id="931172"/>
    <lineage>
        <taxon>Eukaryota</taxon>
        <taxon>Metazoa</taxon>
        <taxon>Ecdysozoa</taxon>
        <taxon>Arthropoda</taxon>
        <taxon>Chelicerata</taxon>
        <taxon>Arachnida</taxon>
        <taxon>Araneae</taxon>
        <taxon>Araneomorphae</taxon>
        <taxon>Entelegynae</taxon>
        <taxon>Araneoidea</taxon>
        <taxon>Linyphiidae</taxon>
        <taxon>Erigoninae</taxon>
        <taxon>Oedothorax</taxon>
    </lineage>
</organism>
<accession>A0AAV6VJ36</accession>
<dbReference type="AlphaFoldDB" id="A0AAV6VJ36"/>